<dbReference type="Gene3D" id="3.20.20.70">
    <property type="entry name" value="Aldolase class I"/>
    <property type="match status" value="2"/>
</dbReference>
<feature type="binding site" evidence="5">
    <location>
        <position position="242"/>
    </location>
    <ligand>
        <name>glyoxylate</name>
        <dbReference type="ChEBI" id="CHEBI:36655"/>
    </ligand>
</feature>
<comment type="similarity">
    <text evidence="3">Belongs to the FMN-dependent alpha-hydroxy acid dehydrogenase family.</text>
</comment>
<dbReference type="Pfam" id="PF01070">
    <property type="entry name" value="FMN_dh"/>
    <property type="match status" value="2"/>
</dbReference>
<evidence type="ECO:0000313" key="7">
    <source>
        <dbReference type="EMBL" id="KIW59532.1"/>
    </source>
</evidence>
<feature type="binding site" evidence="5">
    <location>
        <position position="115"/>
    </location>
    <ligand>
        <name>FMN</name>
        <dbReference type="ChEBI" id="CHEBI:58210"/>
    </ligand>
</feature>
<dbReference type="STRING" id="348802.A0A0D2DB99"/>
<feature type="binding site" evidence="5">
    <location>
        <begin position="270"/>
        <end position="274"/>
    </location>
    <ligand>
        <name>FMN</name>
        <dbReference type="ChEBI" id="CHEBI:58210"/>
    </ligand>
</feature>
<keyword evidence="2" id="KW-0560">Oxidoreductase</keyword>
<dbReference type="PANTHER" id="PTHR10578:SF149">
    <property type="entry name" value="2-HYDROXYACID OXIDASE 2"/>
    <property type="match status" value="1"/>
</dbReference>
<gene>
    <name evidence="7" type="ORF">PV05_03975</name>
</gene>
<dbReference type="PIRSF" id="PIRSF000138">
    <property type="entry name" value="Al-hdrx_acd_dh"/>
    <property type="match status" value="1"/>
</dbReference>
<evidence type="ECO:0000256" key="1">
    <source>
        <dbReference type="ARBA" id="ARBA00001917"/>
    </source>
</evidence>
<protein>
    <recommendedName>
        <fullName evidence="6">FMN hydroxy acid dehydrogenase domain-containing protein</fullName>
    </recommendedName>
</protein>
<feature type="binding site" evidence="5">
    <location>
        <position position="239"/>
    </location>
    <ligand>
        <name>glyoxylate</name>
        <dbReference type="ChEBI" id="CHEBI:36655"/>
    </ligand>
</feature>
<dbReference type="AlphaFoldDB" id="A0A0D2DB99"/>
<feature type="binding site" evidence="5">
    <location>
        <position position="237"/>
    </location>
    <ligand>
        <name>FMN</name>
        <dbReference type="ChEBI" id="CHEBI:58210"/>
    </ligand>
</feature>
<dbReference type="InterPro" id="IPR008259">
    <property type="entry name" value="FMN_hydac_DH_AS"/>
</dbReference>
<comment type="cofactor">
    <cofactor evidence="1">
        <name>FMN</name>
        <dbReference type="ChEBI" id="CHEBI:58210"/>
    </cofactor>
</comment>
<dbReference type="GeneID" id="25325883"/>
<dbReference type="InterPro" id="IPR013785">
    <property type="entry name" value="Aldolase_TIM"/>
</dbReference>
<feature type="binding site" evidence="5">
    <location>
        <position position="137"/>
    </location>
    <ligand>
        <name>FMN</name>
        <dbReference type="ChEBI" id="CHEBI:58210"/>
    </ligand>
</feature>
<accession>A0A0D2DB99</accession>
<dbReference type="Proteomes" id="UP000054342">
    <property type="component" value="Unassembled WGS sequence"/>
</dbReference>
<name>A0A0D2DB99_9EURO</name>
<dbReference type="GO" id="GO:0016491">
    <property type="term" value="F:oxidoreductase activity"/>
    <property type="evidence" value="ECO:0007669"/>
    <property type="project" value="UniProtKB-KW"/>
</dbReference>
<dbReference type="InterPro" id="IPR037396">
    <property type="entry name" value="FMN_HAD"/>
</dbReference>
<dbReference type="SUPFAM" id="SSF51395">
    <property type="entry name" value="FMN-linked oxidoreductases"/>
    <property type="match status" value="1"/>
</dbReference>
<dbReference type="PROSITE" id="PS00557">
    <property type="entry name" value="FMN_HYDROXY_ACID_DH_1"/>
    <property type="match status" value="1"/>
</dbReference>
<dbReference type="OrthoDB" id="1925334at2759"/>
<dbReference type="InterPro" id="IPR000262">
    <property type="entry name" value="FMN-dep_DH"/>
</dbReference>
<feature type="binding site" evidence="5">
    <location>
        <begin position="86"/>
        <end position="88"/>
    </location>
    <ligand>
        <name>FMN</name>
        <dbReference type="ChEBI" id="CHEBI:58210"/>
    </ligand>
</feature>
<sequence length="351" mass="38598">MANRAATLDPNVFAISDLEVLGGKKLPKMYRDYYNEGAMDMISLRDNVAAFDRYKILPRSLRNVKDIDTSTFFFGHKVTFPLAISPSAMHKLAHPDGELATSRAASSMNIGMCLSSYSTTSLEDVKAQGRGNPYMMQMCVVKDRTLTKQLLDRAKGAGYKALFLSVDVPVLGRRLNEYRNEFTLPDHLDFPNILSSGLKEFAEGENSHDYGILMVFFLNPADVLLAIEHGVDGILVSNHGGRQLDSVPATLDCLRECARVARGRIPIAVDGGIRRGSDIFKALALGAQHCFIGRIAIWGLAYNGQEGVELALKILLDEFRTTMALAGCRTVHEITPEHLTYIGPSGLLCKL</sequence>
<dbReference type="RefSeq" id="XP_013320116.1">
    <property type="nucleotide sequence ID" value="XM_013464662.1"/>
</dbReference>
<dbReference type="GO" id="GO:0010181">
    <property type="term" value="F:FMN binding"/>
    <property type="evidence" value="ECO:0007669"/>
    <property type="project" value="InterPro"/>
</dbReference>
<evidence type="ECO:0000256" key="4">
    <source>
        <dbReference type="PIRSR" id="PIRSR000138-1"/>
    </source>
</evidence>
<proteinExistence type="inferred from homology"/>
<feature type="binding site" evidence="5">
    <location>
        <begin position="293"/>
        <end position="294"/>
    </location>
    <ligand>
        <name>FMN</name>
        <dbReference type="ChEBI" id="CHEBI:58210"/>
    </ligand>
</feature>
<dbReference type="HOGENOM" id="CLU_020639_0_0_1"/>
<feature type="domain" description="FMN hydroxy acid dehydrogenase" evidence="6">
    <location>
        <begin position="7"/>
        <end position="344"/>
    </location>
</feature>
<keyword evidence="5" id="KW-0288">FMN</keyword>
<keyword evidence="5" id="KW-0285">Flavoprotein</keyword>
<keyword evidence="8" id="KW-1185">Reference proteome</keyword>
<dbReference type="InterPro" id="IPR012133">
    <property type="entry name" value="Alpha-hydoxy_acid_DH_FMN"/>
</dbReference>
<evidence type="ECO:0000256" key="5">
    <source>
        <dbReference type="PIRSR" id="PIRSR000138-2"/>
    </source>
</evidence>
<evidence type="ECO:0000313" key="8">
    <source>
        <dbReference type="Proteomes" id="UP000054342"/>
    </source>
</evidence>
<evidence type="ECO:0000259" key="6">
    <source>
        <dbReference type="PROSITE" id="PS51349"/>
    </source>
</evidence>
<dbReference type="PANTHER" id="PTHR10578">
    <property type="entry name" value="S -2-HYDROXY-ACID OXIDASE-RELATED"/>
    <property type="match status" value="1"/>
</dbReference>
<feature type="binding site" evidence="5">
    <location>
        <position position="33"/>
    </location>
    <ligand>
        <name>glyoxylate</name>
        <dbReference type="ChEBI" id="CHEBI:36655"/>
    </ligand>
</feature>
<dbReference type="PROSITE" id="PS51349">
    <property type="entry name" value="FMN_HYDROXY_ACID_DH_2"/>
    <property type="match status" value="1"/>
</dbReference>
<reference evidence="7 8" key="1">
    <citation type="submission" date="2015-01" db="EMBL/GenBank/DDBJ databases">
        <title>The Genome Sequence of Exophiala xenobiotica CBS118157.</title>
        <authorList>
            <consortium name="The Broad Institute Genomics Platform"/>
            <person name="Cuomo C."/>
            <person name="de Hoog S."/>
            <person name="Gorbushina A."/>
            <person name="Stielow B."/>
            <person name="Teixiera M."/>
            <person name="Abouelleil A."/>
            <person name="Chapman S.B."/>
            <person name="Priest M."/>
            <person name="Young S.K."/>
            <person name="Wortman J."/>
            <person name="Nusbaum C."/>
            <person name="Birren B."/>
        </authorList>
    </citation>
    <scope>NUCLEOTIDE SEQUENCE [LARGE SCALE GENOMIC DNA]</scope>
    <source>
        <strain evidence="7 8">CBS 118157</strain>
    </source>
</reference>
<evidence type="ECO:0000256" key="3">
    <source>
        <dbReference type="ARBA" id="ARBA00024042"/>
    </source>
</evidence>
<dbReference type="CDD" id="cd02809">
    <property type="entry name" value="alpha_hydroxyacid_oxid_FMN"/>
    <property type="match status" value="1"/>
</dbReference>
<dbReference type="EMBL" id="KN847318">
    <property type="protein sequence ID" value="KIW59532.1"/>
    <property type="molecule type" value="Genomic_DNA"/>
</dbReference>
<feature type="binding site" evidence="5">
    <location>
        <position position="174"/>
    </location>
    <ligand>
        <name>glyoxylate</name>
        <dbReference type="ChEBI" id="CHEBI:36655"/>
    </ligand>
</feature>
<feature type="active site" description="Proton acceptor" evidence="4">
    <location>
        <position position="239"/>
    </location>
</feature>
<evidence type="ECO:0000256" key="2">
    <source>
        <dbReference type="ARBA" id="ARBA00023002"/>
    </source>
</evidence>
<organism evidence="7 8">
    <name type="scientific">Exophiala xenobiotica</name>
    <dbReference type="NCBI Taxonomy" id="348802"/>
    <lineage>
        <taxon>Eukaryota</taxon>
        <taxon>Fungi</taxon>
        <taxon>Dikarya</taxon>
        <taxon>Ascomycota</taxon>
        <taxon>Pezizomycotina</taxon>
        <taxon>Eurotiomycetes</taxon>
        <taxon>Chaetothyriomycetidae</taxon>
        <taxon>Chaetothyriales</taxon>
        <taxon>Herpotrichiellaceae</taxon>
        <taxon>Exophiala</taxon>
    </lineage>
</organism>